<feature type="compositionally biased region" description="Gly residues" evidence="1">
    <location>
        <begin position="904"/>
        <end position="916"/>
    </location>
</feature>
<sequence>MGLLTQRKEHKVPDLSRYDYYYQRKDDYNKSPRLSAAAAYAASRSRGNPVLVQQRSQSLTQPRRVVRTRPRTKSRGAVEAREAREAPRADSIMRDANFQDTKGTKSITRRTIRRINGVDYMETVTTTPLEDEDNARHFNEFSEPVDNYADEHPVRRVRRVKKTAPSSPKSVRSTRTQRGPISPPRSPVRYHRPEDYQYEEPAQAESEFAPPAAAPVRRTTSTTRPVRSRSTRSVRKAGSVPQSAVVANAAGERRLTEQEMYARALEIAQRNVYSGSDFSPDVLDSASSQDGQAPSRMGQRSLRRDSGRGKKKFTLFNKDRDAGAAGALPAADAPRASGASSLDNRLGQNVEPTAVSASTASRRNLSDEEMYGQALAMSQNKSQRNVEEPESGTQPLNLGGVEKDVRSPQSNAAASFVTPAQTIDENYEENFEDAKNYDGEWKDARPKGGAYGNYDYPVENGDRYDFEEPEPEAEPEYIEPELEREYVDPERLPKAAPEYEPEYQTEEVYEPVYEKREERAPIKRNVSGYSRRSGVAQDEALQQPKRSGSGYSRRSGIAQDGALQQPRRSVSGYSGRSGLASGLASPIDTTKSGFSNPIASPEEVRAGDLQAAGANNVGASARSPLRSQVGKQQTVQSPIQSPLEDSAARGGFDSEAELGGLGGAAAAGGVEPASRRKSKGFSSGLSRFKTRKSLFGGKPDEQPLPDLPKTDLTQAGAEDSEIGYSPAHKAQQYEGKTSESRPKNKLKSMLNKVVEFGAENSGYQPPRGVKEQQKAEKTGAGFLREGEGSVPYTKHQRGASLGNGVGAGGVTTDGGLATDGPAAVDSTTAKYGVVDDGTAAHAPAVGSGAATRGPSARVPSARGPATAGAATTGATTGPTIGTTAGPTTGATTGDVAAGTTAGAAAGGVGKRSGGGSHPWRRNAQPASATDGGVASGKAPAASSAQQPNNHLGTAAPGLEETSESSNYDTEHVVDEGFADGYADGLRDSQYESGYDRAGRAEGTEKANGLGGSAAAADVAGEGGQEGMGYRQGVQDKLNQAKDSSWGQKVIGKTKEEAQGQAKEQKGNLFKKLFKK</sequence>
<feature type="compositionally biased region" description="Acidic residues" evidence="1">
    <location>
        <begin position="499"/>
        <end position="509"/>
    </location>
</feature>
<feature type="compositionally biased region" description="Polar residues" evidence="1">
    <location>
        <begin position="51"/>
        <end position="61"/>
    </location>
</feature>
<feature type="compositionally biased region" description="Basic and acidic residues" evidence="1">
    <location>
        <begin position="768"/>
        <end position="777"/>
    </location>
</feature>
<dbReference type="KEGG" id="zro:ZYRO0A09768g"/>
<evidence type="ECO:0000313" key="3">
    <source>
        <dbReference type="Proteomes" id="UP000008536"/>
    </source>
</evidence>
<proteinExistence type="predicted"/>
<feature type="compositionally biased region" description="Polar residues" evidence="1">
    <location>
        <begin position="587"/>
        <end position="598"/>
    </location>
</feature>
<dbReference type="Proteomes" id="UP000008536">
    <property type="component" value="Chromosome A"/>
</dbReference>
<protein>
    <submittedName>
        <fullName evidence="2">ZYRO0A09768p</fullName>
    </submittedName>
</protein>
<reference evidence="2 3" key="1">
    <citation type="journal article" date="2009" name="Genome Res.">
        <title>Comparative genomics of protoploid Saccharomycetaceae.</title>
        <authorList>
            <consortium name="The Genolevures Consortium"/>
            <person name="Souciet J.-L."/>
            <person name="Dujon B."/>
            <person name="Gaillardin C."/>
            <person name="Johnston M."/>
            <person name="Baret P.V."/>
            <person name="Cliften P."/>
            <person name="Sherman D.J."/>
            <person name="Weissenbach J."/>
            <person name="Westhof E."/>
            <person name="Wincker P."/>
            <person name="Jubin C."/>
            <person name="Poulain J."/>
            <person name="Barbe V."/>
            <person name="Segurens B."/>
            <person name="Artiguenave F."/>
            <person name="Anthouard V."/>
            <person name="Vacherie B."/>
            <person name="Val M.-E."/>
            <person name="Fulton R.S."/>
            <person name="Minx P."/>
            <person name="Wilson R."/>
            <person name="Durrens P."/>
            <person name="Jean G."/>
            <person name="Marck C."/>
            <person name="Martin T."/>
            <person name="Nikolski M."/>
            <person name="Rolland T."/>
            <person name="Seret M.-L."/>
            <person name="Casaregola S."/>
            <person name="Despons L."/>
            <person name="Fairhead C."/>
            <person name="Fischer G."/>
            <person name="Lafontaine I."/>
            <person name="Leh V."/>
            <person name="Lemaire M."/>
            <person name="de Montigny J."/>
            <person name="Neuveglise C."/>
            <person name="Thierry A."/>
            <person name="Blanc-Lenfle I."/>
            <person name="Bleykasten C."/>
            <person name="Diffels J."/>
            <person name="Fritsch E."/>
            <person name="Frangeul L."/>
            <person name="Goeffon A."/>
            <person name="Jauniaux N."/>
            <person name="Kachouri-Lafond R."/>
            <person name="Payen C."/>
            <person name="Potier S."/>
            <person name="Pribylova L."/>
            <person name="Ozanne C."/>
            <person name="Richard G.-F."/>
            <person name="Sacerdot C."/>
            <person name="Straub M.-L."/>
            <person name="Talla E."/>
        </authorList>
    </citation>
    <scope>NUCLEOTIDE SEQUENCE [LARGE SCALE GENOMIC DNA]</scope>
    <source>
        <strain evidence="2 3">ATCC 2623 / CBS 732 / BCRC 21506 / NBRC 1130 / NCYC 568 / NRRL Y-229</strain>
    </source>
</reference>
<feature type="compositionally biased region" description="Basic and acidic residues" evidence="1">
    <location>
        <begin position="984"/>
        <end position="1004"/>
    </location>
</feature>
<feature type="compositionally biased region" description="Low complexity" evidence="1">
    <location>
        <begin position="546"/>
        <end position="556"/>
    </location>
</feature>
<dbReference type="HOGENOM" id="CLU_287016_0_0_1"/>
<feature type="compositionally biased region" description="Low complexity" evidence="1">
    <location>
        <begin position="863"/>
        <end position="903"/>
    </location>
</feature>
<gene>
    <name evidence="2" type="ordered locus">ZYRO0A09768g</name>
</gene>
<feature type="compositionally biased region" description="Basic and acidic residues" evidence="1">
    <location>
        <begin position="481"/>
        <end position="493"/>
    </location>
</feature>
<feature type="compositionally biased region" description="Polar residues" evidence="1">
    <location>
        <begin position="407"/>
        <end position="424"/>
    </location>
</feature>
<keyword evidence="3" id="KW-1185">Reference proteome</keyword>
<feature type="compositionally biased region" description="Polar residues" evidence="1">
    <location>
        <begin position="942"/>
        <end position="951"/>
    </location>
</feature>
<evidence type="ECO:0000256" key="1">
    <source>
        <dbReference type="SAM" id="MobiDB-lite"/>
    </source>
</evidence>
<feature type="compositionally biased region" description="Low complexity" evidence="1">
    <location>
        <begin position="567"/>
        <end position="585"/>
    </location>
</feature>
<feature type="compositionally biased region" description="Low complexity" evidence="1">
    <location>
        <begin position="199"/>
        <end position="225"/>
    </location>
</feature>
<feature type="region of interest" description="Disordered" evidence="1">
    <location>
        <begin position="839"/>
        <end position="1029"/>
    </location>
</feature>
<dbReference type="AlphaFoldDB" id="C5DQ97"/>
<feature type="region of interest" description="Disordered" evidence="1">
    <location>
        <begin position="149"/>
        <end position="240"/>
    </location>
</feature>
<feature type="compositionally biased region" description="Basic residues" evidence="1">
    <location>
        <begin position="64"/>
        <end position="74"/>
    </location>
</feature>
<feature type="compositionally biased region" description="Basic and acidic residues" evidence="1">
    <location>
        <begin position="512"/>
        <end position="521"/>
    </location>
</feature>
<feature type="region of interest" description="Disordered" evidence="1">
    <location>
        <begin position="757"/>
        <end position="806"/>
    </location>
</feature>
<feature type="compositionally biased region" description="Basic residues" evidence="1">
    <location>
        <begin position="226"/>
        <end position="235"/>
    </location>
</feature>
<feature type="compositionally biased region" description="Basic and acidic residues" evidence="1">
    <location>
        <begin position="76"/>
        <end position="88"/>
    </location>
</feature>
<feature type="compositionally biased region" description="Low complexity" evidence="1">
    <location>
        <begin position="839"/>
        <end position="850"/>
    </location>
</feature>
<feature type="region of interest" description="Disordered" evidence="1">
    <location>
        <begin position="39"/>
        <end position="88"/>
    </location>
</feature>
<dbReference type="InParanoid" id="C5DQ97"/>
<feature type="region of interest" description="Disordered" evidence="1">
    <location>
        <begin position="279"/>
        <end position="424"/>
    </location>
</feature>
<feature type="compositionally biased region" description="Polar residues" evidence="1">
    <location>
        <begin position="342"/>
        <end position="363"/>
    </location>
</feature>
<feature type="compositionally biased region" description="Polar residues" evidence="1">
    <location>
        <begin position="625"/>
        <end position="640"/>
    </location>
</feature>
<evidence type="ECO:0000313" key="2">
    <source>
        <dbReference type="EMBL" id="CAR25858.1"/>
    </source>
</evidence>
<organism evidence="2 3">
    <name type="scientific">Zygosaccharomyces rouxii (strain ATCC 2623 / CBS 732 / NBRC 1130 / NCYC 568 / NRRL Y-229)</name>
    <dbReference type="NCBI Taxonomy" id="559307"/>
    <lineage>
        <taxon>Eukaryota</taxon>
        <taxon>Fungi</taxon>
        <taxon>Dikarya</taxon>
        <taxon>Ascomycota</taxon>
        <taxon>Saccharomycotina</taxon>
        <taxon>Saccharomycetes</taxon>
        <taxon>Saccharomycetales</taxon>
        <taxon>Saccharomycetaceae</taxon>
        <taxon>Zygosaccharomyces</taxon>
    </lineage>
</organism>
<dbReference type="EMBL" id="CU928173">
    <property type="protein sequence ID" value="CAR25858.1"/>
    <property type="molecule type" value="Genomic_DNA"/>
</dbReference>
<feature type="compositionally biased region" description="Low complexity" evidence="1">
    <location>
        <begin position="323"/>
        <end position="341"/>
    </location>
</feature>
<feature type="region of interest" description="Disordered" evidence="1">
    <location>
        <begin position="438"/>
        <end position="745"/>
    </location>
</feature>
<accession>C5DQ97</accession>
<feature type="compositionally biased region" description="Polar residues" evidence="1">
    <location>
        <begin position="164"/>
        <end position="179"/>
    </location>
</feature>
<name>C5DQ97_ZYGRC</name>
<feature type="compositionally biased region" description="Acidic residues" evidence="1">
    <location>
        <begin position="467"/>
        <end position="480"/>
    </location>
</feature>